<protein>
    <submittedName>
        <fullName evidence="6">Response regulator transcription factor</fullName>
    </submittedName>
</protein>
<dbReference type="InterPro" id="IPR058245">
    <property type="entry name" value="NreC/VraR/RcsB-like_REC"/>
</dbReference>
<dbReference type="Proteomes" id="UP001320544">
    <property type="component" value="Chromosome"/>
</dbReference>
<organism evidence="6 7">
    <name type="scientific">Raoultibacter timonensis</name>
    <dbReference type="NCBI Taxonomy" id="1907662"/>
    <lineage>
        <taxon>Bacteria</taxon>
        <taxon>Bacillati</taxon>
        <taxon>Actinomycetota</taxon>
        <taxon>Coriobacteriia</taxon>
        <taxon>Eggerthellales</taxon>
        <taxon>Eggerthellaceae</taxon>
        <taxon>Raoultibacter</taxon>
    </lineage>
</organism>
<dbReference type="InterPro" id="IPR039420">
    <property type="entry name" value="WalR-like"/>
</dbReference>
<accession>A0ABM7WJ33</accession>
<dbReference type="InterPro" id="IPR011006">
    <property type="entry name" value="CheY-like_superfamily"/>
</dbReference>
<feature type="domain" description="HTH luxR-type" evidence="4">
    <location>
        <begin position="147"/>
        <end position="212"/>
    </location>
</feature>
<gene>
    <name evidence="6" type="ORF">CE91St30_16340</name>
</gene>
<dbReference type="PANTHER" id="PTHR43214:SF37">
    <property type="entry name" value="TRANSCRIPTIONAL REGULATORY PROTEIN YDFI"/>
    <property type="match status" value="1"/>
</dbReference>
<dbReference type="SMART" id="SM00448">
    <property type="entry name" value="REC"/>
    <property type="match status" value="1"/>
</dbReference>
<evidence type="ECO:0000259" key="5">
    <source>
        <dbReference type="PROSITE" id="PS50110"/>
    </source>
</evidence>
<dbReference type="PROSITE" id="PS50110">
    <property type="entry name" value="RESPONSE_REGULATORY"/>
    <property type="match status" value="1"/>
</dbReference>
<dbReference type="InterPro" id="IPR001789">
    <property type="entry name" value="Sig_transdc_resp-reg_receiver"/>
</dbReference>
<dbReference type="EMBL" id="AP025564">
    <property type="protein sequence ID" value="BDE96301.1"/>
    <property type="molecule type" value="Genomic_DNA"/>
</dbReference>
<evidence type="ECO:0000313" key="7">
    <source>
        <dbReference type="Proteomes" id="UP001320544"/>
    </source>
</evidence>
<dbReference type="RefSeq" id="WP_102378182.1">
    <property type="nucleotide sequence ID" value="NZ_AP025564.1"/>
</dbReference>
<dbReference type="InterPro" id="IPR016032">
    <property type="entry name" value="Sig_transdc_resp-reg_C-effctor"/>
</dbReference>
<proteinExistence type="predicted"/>
<dbReference type="SUPFAM" id="SSF52172">
    <property type="entry name" value="CheY-like"/>
    <property type="match status" value="1"/>
</dbReference>
<sequence>MIRIVLADDHEIVRSGFRMLIEQDPDMAVVGEAADGMQAYEVVAREKPDVLLMDISMPPGQSGLVACERIAKDHPATRIVIVTMFAEPEYLYFTLRGGASGYVLKNSSSDELLGAVKSVVGGGTYIHPKMAASLTKQLFATEGGKDADASYKKLSTRELEILQLLAKGYTNKEISELIFLSVKTVEAHRSKIYAKLGLKTRADLVAYAMAHKLLDI</sequence>
<dbReference type="Gene3D" id="3.40.50.2300">
    <property type="match status" value="1"/>
</dbReference>
<feature type="modified residue" description="4-aspartylphosphate" evidence="3">
    <location>
        <position position="54"/>
    </location>
</feature>
<dbReference type="SUPFAM" id="SSF46894">
    <property type="entry name" value="C-terminal effector domain of the bipartite response regulators"/>
    <property type="match status" value="1"/>
</dbReference>
<reference evidence="6 7" key="1">
    <citation type="submission" date="2022-01" db="EMBL/GenBank/DDBJ databases">
        <title>Novel bile acid biosynthetic pathways are enriched in the microbiome of centenarians.</title>
        <authorList>
            <person name="Sato Y."/>
            <person name="Atarashi K."/>
            <person name="Plichta R.D."/>
            <person name="Arai Y."/>
            <person name="Sasajima S."/>
            <person name="Kearney M.S."/>
            <person name="Suda W."/>
            <person name="Takeshita K."/>
            <person name="Sasaki T."/>
            <person name="Okamoto S."/>
            <person name="Skelly N.A."/>
            <person name="Okamura Y."/>
            <person name="Vlamakis H."/>
            <person name="Li Y."/>
            <person name="Tanoue T."/>
            <person name="Takei H."/>
            <person name="Nittono H."/>
            <person name="Narushima S."/>
            <person name="Irie J."/>
            <person name="Itoh H."/>
            <person name="Moriya K."/>
            <person name="Sugiura Y."/>
            <person name="Suematsu M."/>
            <person name="Moritoki N."/>
            <person name="Shibata S."/>
            <person name="Littman R.D."/>
            <person name="Fischbach A.M."/>
            <person name="Uwamino Y."/>
            <person name="Inoue T."/>
            <person name="Honda A."/>
            <person name="Hattori M."/>
            <person name="Murai T."/>
            <person name="Xavier J.R."/>
            <person name="Hirose N."/>
            <person name="Honda K."/>
        </authorList>
    </citation>
    <scope>NUCLEOTIDE SEQUENCE [LARGE SCALE GENOMIC DNA]</scope>
    <source>
        <strain evidence="6 7">CE91-St30</strain>
    </source>
</reference>
<evidence type="ECO:0000256" key="1">
    <source>
        <dbReference type="ARBA" id="ARBA00022553"/>
    </source>
</evidence>
<evidence type="ECO:0000256" key="3">
    <source>
        <dbReference type="PROSITE-ProRule" id="PRU00169"/>
    </source>
</evidence>
<dbReference type="Pfam" id="PF00072">
    <property type="entry name" value="Response_reg"/>
    <property type="match status" value="1"/>
</dbReference>
<evidence type="ECO:0000313" key="6">
    <source>
        <dbReference type="EMBL" id="BDE96301.1"/>
    </source>
</evidence>
<keyword evidence="7" id="KW-1185">Reference proteome</keyword>
<keyword evidence="2" id="KW-0238">DNA-binding</keyword>
<dbReference type="InterPro" id="IPR000792">
    <property type="entry name" value="Tscrpt_reg_LuxR_C"/>
</dbReference>
<dbReference type="PRINTS" id="PR00038">
    <property type="entry name" value="HTHLUXR"/>
</dbReference>
<evidence type="ECO:0000259" key="4">
    <source>
        <dbReference type="PROSITE" id="PS50043"/>
    </source>
</evidence>
<dbReference type="Pfam" id="PF00196">
    <property type="entry name" value="GerE"/>
    <property type="match status" value="1"/>
</dbReference>
<dbReference type="PROSITE" id="PS50043">
    <property type="entry name" value="HTH_LUXR_2"/>
    <property type="match status" value="1"/>
</dbReference>
<evidence type="ECO:0000256" key="2">
    <source>
        <dbReference type="ARBA" id="ARBA00023125"/>
    </source>
</evidence>
<dbReference type="PANTHER" id="PTHR43214">
    <property type="entry name" value="TWO-COMPONENT RESPONSE REGULATOR"/>
    <property type="match status" value="1"/>
</dbReference>
<dbReference type="CDD" id="cd06170">
    <property type="entry name" value="LuxR_C_like"/>
    <property type="match status" value="1"/>
</dbReference>
<dbReference type="CDD" id="cd17535">
    <property type="entry name" value="REC_NarL-like"/>
    <property type="match status" value="1"/>
</dbReference>
<name>A0ABM7WJ33_9ACTN</name>
<feature type="domain" description="Response regulatory" evidence="5">
    <location>
        <begin position="3"/>
        <end position="120"/>
    </location>
</feature>
<keyword evidence="1 3" id="KW-0597">Phosphoprotein</keyword>
<dbReference type="SMART" id="SM00421">
    <property type="entry name" value="HTH_LUXR"/>
    <property type="match status" value="1"/>
</dbReference>